<evidence type="ECO:0000256" key="2">
    <source>
        <dbReference type="ARBA" id="ARBA00004249"/>
    </source>
</evidence>
<evidence type="ECO:0000313" key="14">
    <source>
        <dbReference type="EMBL" id="CAL62781.1"/>
    </source>
</evidence>
<reference evidence="14 15" key="1">
    <citation type="journal article" date="2007" name="PLoS Genet.">
        <title>A tale of two oxidation states: bacterial colonization of arsenic-rich environments.</title>
        <authorList>
            <person name="Muller D."/>
            <person name="Medigue C."/>
            <person name="Koechler S."/>
            <person name="Barbe V."/>
            <person name="Barakat M."/>
            <person name="Talla E."/>
            <person name="Bonnefoy V."/>
            <person name="Krin E."/>
            <person name="Arsene-Ploetze F."/>
            <person name="Carapito C."/>
            <person name="Chandler M."/>
            <person name="Cournoyer B."/>
            <person name="Cruveiller S."/>
            <person name="Dossat C."/>
            <person name="Duval S."/>
            <person name="Heymann M."/>
            <person name="Leize E."/>
            <person name="Lieutaud A."/>
            <person name="Lievremont D."/>
            <person name="Makita Y."/>
            <person name="Mangenot S."/>
            <person name="Nitschke W."/>
            <person name="Ortet P."/>
            <person name="Perdrial N."/>
            <person name="Schoepp B."/>
            <person name="Siguier N."/>
            <person name="Simeonova D.D."/>
            <person name="Rouy Z."/>
            <person name="Segurens B."/>
            <person name="Turlin E."/>
            <person name="Vallenet D."/>
            <person name="Van Dorsselaer A."/>
            <person name="Weiss S."/>
            <person name="Weissenbach J."/>
            <person name="Lett M.C."/>
            <person name="Danchin A."/>
            <person name="Bertin P.N."/>
        </authorList>
    </citation>
    <scope>NUCLEOTIDE SEQUENCE [LARGE SCALE GENOMIC DNA]</scope>
    <source>
        <strain evidence="15">ULPAs1</strain>
    </source>
</reference>
<keyword evidence="11 13" id="KW-0472">Membrane</keyword>
<dbReference type="AlphaFoldDB" id="A4G8E4"/>
<evidence type="ECO:0000256" key="1">
    <source>
        <dbReference type="ARBA" id="ARBA00003540"/>
    </source>
</evidence>
<evidence type="ECO:0000256" key="3">
    <source>
        <dbReference type="ARBA" id="ARBA00005811"/>
    </source>
</evidence>
<proteinExistence type="inferred from homology"/>
<feature type="transmembrane region" description="Helical" evidence="13">
    <location>
        <begin position="12"/>
        <end position="31"/>
    </location>
</feature>
<organism evidence="14 15">
    <name type="scientific">Herminiimonas arsenicoxydans</name>
    <dbReference type="NCBI Taxonomy" id="204773"/>
    <lineage>
        <taxon>Bacteria</taxon>
        <taxon>Pseudomonadati</taxon>
        <taxon>Pseudomonadota</taxon>
        <taxon>Betaproteobacteria</taxon>
        <taxon>Burkholderiales</taxon>
        <taxon>Oxalobacteraceae</taxon>
        <taxon>Herminiimonas</taxon>
    </lineage>
</organism>
<evidence type="ECO:0000256" key="10">
    <source>
        <dbReference type="ARBA" id="ARBA00022989"/>
    </source>
</evidence>
<dbReference type="eggNOG" id="COG0848">
    <property type="taxonomic scope" value="Bacteria"/>
</dbReference>
<dbReference type="HOGENOM" id="CLU_085305_1_1_4"/>
<dbReference type="GO" id="GO:0015031">
    <property type="term" value="P:protein transport"/>
    <property type="evidence" value="ECO:0007669"/>
    <property type="project" value="UniProtKB-KW"/>
</dbReference>
<evidence type="ECO:0000256" key="9">
    <source>
        <dbReference type="ARBA" id="ARBA00022927"/>
    </source>
</evidence>
<evidence type="ECO:0000256" key="5">
    <source>
        <dbReference type="ARBA" id="ARBA00022448"/>
    </source>
</evidence>
<sequence>MADINVTPMVDVMLVLLVIFIITAPLFTHAIKLDLPSAQSAPAPTEPSTISLSINGEGAIFWNNDAVTQDELTSRFAIAAKQQPQPQLQLRADRGTRYEVIAQVMAAAQGNGLTKLGFVTDVPPAHK</sequence>
<dbReference type="InterPro" id="IPR003400">
    <property type="entry name" value="ExbD"/>
</dbReference>
<accession>A4G8E4</accession>
<dbReference type="EMBL" id="CU207211">
    <property type="protein sequence ID" value="CAL62781.1"/>
    <property type="molecule type" value="Genomic_DNA"/>
</dbReference>
<evidence type="ECO:0000256" key="11">
    <source>
        <dbReference type="ARBA" id="ARBA00023136"/>
    </source>
</evidence>
<keyword evidence="7" id="KW-0997">Cell inner membrane</keyword>
<keyword evidence="6" id="KW-1003">Cell membrane</keyword>
<keyword evidence="15" id="KW-1185">Reference proteome</keyword>
<keyword evidence="9 12" id="KW-0653">Protein transport</keyword>
<dbReference type="GO" id="GO:0022857">
    <property type="term" value="F:transmembrane transporter activity"/>
    <property type="evidence" value="ECO:0007669"/>
    <property type="project" value="InterPro"/>
</dbReference>
<comment type="subunit">
    <text evidence="4">The accessory proteins ExbB and ExbD seem to form a complex with TonB.</text>
</comment>
<keyword evidence="10 13" id="KW-1133">Transmembrane helix</keyword>
<evidence type="ECO:0000256" key="13">
    <source>
        <dbReference type="SAM" id="Phobius"/>
    </source>
</evidence>
<evidence type="ECO:0000256" key="4">
    <source>
        <dbReference type="ARBA" id="ARBA00011471"/>
    </source>
</evidence>
<dbReference type="Proteomes" id="UP000006697">
    <property type="component" value="Chromosome"/>
</dbReference>
<keyword evidence="5 12" id="KW-0813">Transport</keyword>
<dbReference type="STRING" id="204773.HEAR2659"/>
<comment type="similarity">
    <text evidence="3 12">Belongs to the ExbD/TolR family.</text>
</comment>
<evidence type="ECO:0000256" key="6">
    <source>
        <dbReference type="ARBA" id="ARBA00022475"/>
    </source>
</evidence>
<keyword evidence="8 12" id="KW-0812">Transmembrane</keyword>
<dbReference type="PANTHER" id="PTHR30558">
    <property type="entry name" value="EXBD MEMBRANE COMPONENT OF PMF-DRIVEN MACROMOLECULE IMPORT SYSTEM"/>
    <property type="match status" value="1"/>
</dbReference>
<dbReference type="Pfam" id="PF02472">
    <property type="entry name" value="ExbD"/>
    <property type="match status" value="1"/>
</dbReference>
<dbReference type="GO" id="GO:0005886">
    <property type="term" value="C:plasma membrane"/>
    <property type="evidence" value="ECO:0007669"/>
    <property type="project" value="UniProtKB-SubCell"/>
</dbReference>
<dbReference type="PANTHER" id="PTHR30558:SF12">
    <property type="entry name" value="BIOPOLYMER TRANSPORT PROTEIN EXBD"/>
    <property type="match status" value="1"/>
</dbReference>
<evidence type="ECO:0000313" key="15">
    <source>
        <dbReference type="Proteomes" id="UP000006697"/>
    </source>
</evidence>
<evidence type="ECO:0000256" key="7">
    <source>
        <dbReference type="ARBA" id="ARBA00022519"/>
    </source>
</evidence>
<name>A4G8E4_HERAR</name>
<protein>
    <submittedName>
        <fullName evidence="14">Biopolymer transport protein (ExbD)</fullName>
    </submittedName>
</protein>
<dbReference type="Gene3D" id="3.30.420.270">
    <property type="match status" value="1"/>
</dbReference>
<dbReference type="KEGG" id="har:HEAR2659"/>
<comment type="function">
    <text evidence="1">Involved in the TonB-dependent energy-dependent transport of various receptor-bound substrates.</text>
</comment>
<gene>
    <name evidence="14" type="primary">exbD2</name>
    <name evidence="14" type="ordered locus">HEAR2659</name>
</gene>
<comment type="subcellular location">
    <subcellularLocation>
        <location evidence="2">Cell inner membrane</location>
        <topology evidence="2">Single-pass type II membrane protein</topology>
    </subcellularLocation>
    <subcellularLocation>
        <location evidence="12">Cell membrane</location>
        <topology evidence="12">Single-pass type II membrane protein</topology>
    </subcellularLocation>
</comment>
<evidence type="ECO:0000256" key="12">
    <source>
        <dbReference type="RuleBase" id="RU003879"/>
    </source>
</evidence>
<evidence type="ECO:0000256" key="8">
    <source>
        <dbReference type="ARBA" id="ARBA00022692"/>
    </source>
</evidence>